<evidence type="ECO:0000256" key="1">
    <source>
        <dbReference type="ARBA" id="ARBA00023015"/>
    </source>
</evidence>
<proteinExistence type="predicted"/>
<keyword evidence="5" id="KW-1185">Reference proteome</keyword>
<gene>
    <name evidence="4" type="ORF">DOK76_03115</name>
</gene>
<evidence type="ECO:0000313" key="5">
    <source>
        <dbReference type="Proteomes" id="UP000664857"/>
    </source>
</evidence>
<comment type="caution">
    <text evidence="4">The sequence shown here is derived from an EMBL/GenBank/DDBJ whole genome shotgun (WGS) entry which is preliminary data.</text>
</comment>
<dbReference type="PANTHER" id="PTHR30185:SF18">
    <property type="entry name" value="TRANSCRIPTIONAL REGULATOR MTLR"/>
    <property type="match status" value="1"/>
</dbReference>
<keyword evidence="1" id="KW-0805">Transcription regulation</keyword>
<name>A0ABS3HRV0_9ENTE</name>
<evidence type="ECO:0000313" key="4">
    <source>
        <dbReference type="EMBL" id="MBO0476045.1"/>
    </source>
</evidence>
<keyword evidence="2" id="KW-0804">Transcription</keyword>
<dbReference type="RefSeq" id="WP_206964912.1">
    <property type="nucleotide sequence ID" value="NZ_JAFLVX010000009.1"/>
</dbReference>
<dbReference type="Pfam" id="PF05043">
    <property type="entry name" value="Mga"/>
    <property type="match status" value="1"/>
</dbReference>
<feature type="domain" description="Mga helix-turn-helix" evidence="3">
    <location>
        <begin position="52"/>
        <end position="121"/>
    </location>
</feature>
<dbReference type="InterPro" id="IPR007737">
    <property type="entry name" value="Mga_HTH"/>
</dbReference>
<dbReference type="InterPro" id="IPR050661">
    <property type="entry name" value="BglG_antiterminators"/>
</dbReference>
<accession>A0ABS3HRV0</accession>
<evidence type="ECO:0000259" key="3">
    <source>
        <dbReference type="Pfam" id="PF05043"/>
    </source>
</evidence>
<sequence length="396" mass="46357">MPITDLMTYLNCSKSTILNDIDYFNNHFSKSITLSVNKKQHVILNCGTSGNINQVIREISLSSPGVQLVKILFAYPNQSIFFYAQKLFTSPATLYRTIKKFTPILKEAGLVIQNKQKKYRLISDSDIELYIFLTKGLEELYALSLPEFTSAKDYEAFYQLYPFHLEEEQHFLFLLKEMMSFHPANRKANLFDDFFHIYKEIPMPNNLITVMTRFIQQTQMFLDIDFNQLDDIERLFIFVKKREILFSNHESIFFNRHETFVSELAEQRPFLFKQLKTELMTAMKELQMSSDYSFDYLCYLILITFPLTQPKANQRNIYLYSDLGKRHGNFLAQALVTKFNLALTNITLVTFEFFDTYVYKKGDMVISTVQLSEDTPCMLINDFPLGGNSDIINNNT</sequence>
<reference evidence="4 5" key="1">
    <citation type="submission" date="2021-03" db="EMBL/GenBank/DDBJ databases">
        <title>Enterococcal diversity collection.</title>
        <authorList>
            <person name="Gilmore M.S."/>
            <person name="Schwartzman J."/>
            <person name="Van Tyne D."/>
            <person name="Martin M."/>
            <person name="Earl A.M."/>
            <person name="Manson A.L."/>
            <person name="Straub T."/>
            <person name="Salamzade R."/>
            <person name="Saavedra J."/>
            <person name="Lebreton F."/>
            <person name="Prichula J."/>
            <person name="Schaufler K."/>
            <person name="Gaca A."/>
            <person name="Sgardioli B."/>
            <person name="Wagenaar J."/>
            <person name="Strong T."/>
        </authorList>
    </citation>
    <scope>NUCLEOTIDE SEQUENCE [LARGE SCALE GENOMIC DNA]</scope>
    <source>
        <strain evidence="4 5">DIV0080</strain>
    </source>
</reference>
<dbReference type="Proteomes" id="UP000664857">
    <property type="component" value="Unassembled WGS sequence"/>
</dbReference>
<organism evidence="4 5">
    <name type="scientific">Candidatus Vagococcus giribetii</name>
    <dbReference type="NCBI Taxonomy" id="2230876"/>
    <lineage>
        <taxon>Bacteria</taxon>
        <taxon>Bacillati</taxon>
        <taxon>Bacillota</taxon>
        <taxon>Bacilli</taxon>
        <taxon>Lactobacillales</taxon>
        <taxon>Enterococcaceae</taxon>
        <taxon>Vagococcus</taxon>
    </lineage>
</organism>
<dbReference type="PANTHER" id="PTHR30185">
    <property type="entry name" value="CRYPTIC BETA-GLUCOSIDE BGL OPERON ANTITERMINATOR"/>
    <property type="match status" value="1"/>
</dbReference>
<dbReference type="EMBL" id="JAFLVX010000009">
    <property type="protein sequence ID" value="MBO0476045.1"/>
    <property type="molecule type" value="Genomic_DNA"/>
</dbReference>
<protein>
    <submittedName>
        <fullName evidence="4">Helix-turn-helix domain-containing protein</fullName>
    </submittedName>
</protein>
<evidence type="ECO:0000256" key="2">
    <source>
        <dbReference type="ARBA" id="ARBA00023163"/>
    </source>
</evidence>